<evidence type="ECO:0000256" key="1">
    <source>
        <dbReference type="SAM" id="Phobius"/>
    </source>
</evidence>
<feature type="transmembrane region" description="Helical" evidence="1">
    <location>
        <begin position="144"/>
        <end position="166"/>
    </location>
</feature>
<protein>
    <recommendedName>
        <fullName evidence="4">Integral membrane protein</fullName>
    </recommendedName>
</protein>
<keyword evidence="1" id="KW-0472">Membrane</keyword>
<evidence type="ECO:0000313" key="3">
    <source>
        <dbReference type="Proteomes" id="UP001458415"/>
    </source>
</evidence>
<comment type="caution">
    <text evidence="2">The sequence shown here is derived from an EMBL/GenBank/DDBJ whole genome shotgun (WGS) entry which is preliminary data.</text>
</comment>
<feature type="non-terminal residue" evidence="2">
    <location>
        <position position="195"/>
    </location>
</feature>
<reference evidence="2 3" key="1">
    <citation type="submission" date="2024-06" db="EMBL/GenBank/DDBJ databases">
        <title>The Natural Products Discovery Center: Release of the First 8490 Sequenced Strains for Exploring Actinobacteria Biosynthetic Diversity.</title>
        <authorList>
            <person name="Kalkreuter E."/>
            <person name="Kautsar S.A."/>
            <person name="Yang D."/>
            <person name="Bader C.D."/>
            <person name="Teijaro C.N."/>
            <person name="Fluegel L."/>
            <person name="Davis C.M."/>
            <person name="Simpson J.R."/>
            <person name="Lauterbach L."/>
            <person name="Steele A.D."/>
            <person name="Gui C."/>
            <person name="Meng S."/>
            <person name="Li G."/>
            <person name="Viehrig K."/>
            <person name="Ye F."/>
            <person name="Su P."/>
            <person name="Kiefer A.F."/>
            <person name="Nichols A."/>
            <person name="Cepeda A.J."/>
            <person name="Yan W."/>
            <person name="Fan B."/>
            <person name="Jiang Y."/>
            <person name="Adhikari A."/>
            <person name="Zheng C.-J."/>
            <person name="Schuster L."/>
            <person name="Cowan T.M."/>
            <person name="Smanski M.J."/>
            <person name="Chevrette M.G."/>
            <person name="De Carvalho L.P.S."/>
            <person name="Shen B."/>
        </authorList>
    </citation>
    <scope>NUCLEOTIDE SEQUENCE [LARGE SCALE GENOMIC DNA]</scope>
    <source>
        <strain evidence="2 3">NPDC000634</strain>
    </source>
</reference>
<dbReference type="Proteomes" id="UP001458415">
    <property type="component" value="Unassembled WGS sequence"/>
</dbReference>
<feature type="transmembrane region" description="Helical" evidence="1">
    <location>
        <begin position="24"/>
        <end position="45"/>
    </location>
</feature>
<keyword evidence="1" id="KW-0812">Transmembrane</keyword>
<feature type="transmembrane region" description="Helical" evidence="1">
    <location>
        <begin position="97"/>
        <end position="124"/>
    </location>
</feature>
<accession>A0ABV1WHB8</accession>
<sequence length="195" mass="20581">MTETLAHAPTAATAATGPDRPRRVLRAVAIVACAPYLSLKAAWIAGSRIGIPPGSSLLEHRTTMAVANGVSVLMDAAVIVLALLLTRPWGLRVPAWALAFPVWVATGLLAPITTGFPLQLLVRVLGGTVHKPSGTGSRPFLHEWVSGVVYTGFIVQGLALGALFLLHARDRWGHVWRGRVGELPDGVVGPARRAC</sequence>
<organism evidence="2 3">
    <name type="scientific">Streptomyces carpinensis</name>
    <dbReference type="NCBI Taxonomy" id="66369"/>
    <lineage>
        <taxon>Bacteria</taxon>
        <taxon>Bacillati</taxon>
        <taxon>Actinomycetota</taxon>
        <taxon>Actinomycetes</taxon>
        <taxon>Kitasatosporales</taxon>
        <taxon>Streptomycetaceae</taxon>
        <taxon>Streptomyces</taxon>
    </lineage>
</organism>
<keyword evidence="1" id="KW-1133">Transmembrane helix</keyword>
<gene>
    <name evidence="2" type="ORF">ABT317_43200</name>
</gene>
<proteinExistence type="predicted"/>
<evidence type="ECO:0000313" key="2">
    <source>
        <dbReference type="EMBL" id="MER6983584.1"/>
    </source>
</evidence>
<dbReference type="EMBL" id="JBEPCU010001428">
    <property type="protein sequence ID" value="MER6983584.1"/>
    <property type="molecule type" value="Genomic_DNA"/>
</dbReference>
<evidence type="ECO:0008006" key="4">
    <source>
        <dbReference type="Google" id="ProtNLM"/>
    </source>
</evidence>
<name>A0ABV1WHB8_9ACTN</name>
<keyword evidence="3" id="KW-1185">Reference proteome</keyword>
<feature type="transmembrane region" description="Helical" evidence="1">
    <location>
        <begin position="65"/>
        <end position="85"/>
    </location>
</feature>